<dbReference type="GO" id="GO:0016722">
    <property type="term" value="F:oxidoreductase activity, acting on metal ions"/>
    <property type="evidence" value="ECO:0007669"/>
    <property type="project" value="InterPro"/>
</dbReference>
<dbReference type="InterPro" id="IPR002177">
    <property type="entry name" value="DPS_DNA-bd"/>
</dbReference>
<dbReference type="RefSeq" id="WP_068993922.1">
    <property type="nucleotide sequence ID" value="NZ_CP012418.1"/>
</dbReference>
<dbReference type="SUPFAM" id="SSF47240">
    <property type="entry name" value="Ferritin-like"/>
    <property type="match status" value="1"/>
</dbReference>
<dbReference type="InterPro" id="IPR023188">
    <property type="entry name" value="DPS_DNA-bd_CS"/>
</dbReference>
<evidence type="ECO:0000313" key="4">
    <source>
        <dbReference type="EMBL" id="AOE50933.1"/>
    </source>
</evidence>
<dbReference type="PRINTS" id="PR01346">
    <property type="entry name" value="HELNAPAPROT"/>
</dbReference>
<keyword evidence="5" id="KW-1185">Reference proteome</keyword>
<dbReference type="PATRIC" id="fig|1144748.3.peg.2247"/>
<dbReference type="PANTHER" id="PTHR42932">
    <property type="entry name" value="GENERAL STRESS PROTEIN 20U"/>
    <property type="match status" value="1"/>
</dbReference>
<protein>
    <submittedName>
        <fullName evidence="4">Ferritin Dps family protein</fullName>
    </submittedName>
</protein>
<dbReference type="InterPro" id="IPR008331">
    <property type="entry name" value="Ferritin_DPS_dom"/>
</dbReference>
<dbReference type="InterPro" id="IPR009078">
    <property type="entry name" value="Ferritin-like_SF"/>
</dbReference>
<dbReference type="GO" id="GO:0008199">
    <property type="term" value="F:ferric iron binding"/>
    <property type="evidence" value="ECO:0007669"/>
    <property type="project" value="InterPro"/>
</dbReference>
<dbReference type="PIRSF" id="PIRSF005900">
    <property type="entry name" value="Dps"/>
    <property type="match status" value="1"/>
</dbReference>
<feature type="domain" description="Ferritin/DPS" evidence="3">
    <location>
        <begin position="20"/>
        <end position="158"/>
    </location>
</feature>
<dbReference type="EMBL" id="CP012418">
    <property type="protein sequence ID" value="AOE50933.1"/>
    <property type="molecule type" value="Genomic_DNA"/>
</dbReference>
<dbReference type="Pfam" id="PF00210">
    <property type="entry name" value="Ferritin"/>
    <property type="match status" value="1"/>
</dbReference>
<organism evidence="4 5">
    <name type="scientific">Kangiella sediminilitoris</name>
    <dbReference type="NCBI Taxonomy" id="1144748"/>
    <lineage>
        <taxon>Bacteria</taxon>
        <taxon>Pseudomonadati</taxon>
        <taxon>Pseudomonadota</taxon>
        <taxon>Gammaproteobacteria</taxon>
        <taxon>Kangiellales</taxon>
        <taxon>Kangiellaceae</taxon>
        <taxon>Kangiella</taxon>
    </lineage>
</organism>
<dbReference type="Gene3D" id="1.20.1260.10">
    <property type="match status" value="1"/>
</dbReference>
<reference evidence="5" key="1">
    <citation type="submission" date="2015-08" db="EMBL/GenBank/DDBJ databases">
        <authorList>
            <person name="Kim K.M."/>
        </authorList>
    </citation>
    <scope>NUCLEOTIDE SEQUENCE [LARGE SCALE GENOMIC DNA]</scope>
    <source>
        <strain evidence="5">KCTC 23892</strain>
    </source>
</reference>
<dbReference type="CDD" id="cd01043">
    <property type="entry name" value="DPS"/>
    <property type="match status" value="1"/>
</dbReference>
<accession>A0A1B3BDT9</accession>
<evidence type="ECO:0000256" key="1">
    <source>
        <dbReference type="ARBA" id="ARBA00009497"/>
    </source>
</evidence>
<dbReference type="KEGG" id="ksd:KS2013_2228"/>
<sequence>MNKAINIGIDQGAREEIGQGLSRLLADTYTLYLQTHNFHWNVKGPFFQQLHVLFEEHYVELAEAVDEIAERIRALGILSPGTYQEFSKLSSIEEVSGDISAEEMISRLVDSHETVVRTAREALEVAQEASDESSASLIGDRLVVHEKTAWMLRSHLQD</sequence>
<dbReference type="OrthoDB" id="9797687at2"/>
<comment type="similarity">
    <text evidence="1 2">Belongs to the Dps family.</text>
</comment>
<dbReference type="PROSITE" id="PS00818">
    <property type="entry name" value="DPS_1"/>
    <property type="match status" value="1"/>
</dbReference>
<proteinExistence type="inferred from homology"/>
<gene>
    <name evidence="4" type="ORF">KS2013_2228</name>
</gene>
<dbReference type="STRING" id="1144748.KS2013_2228"/>
<evidence type="ECO:0000313" key="5">
    <source>
        <dbReference type="Proteomes" id="UP000094147"/>
    </source>
</evidence>
<dbReference type="PANTHER" id="PTHR42932:SF3">
    <property type="entry name" value="DNA PROTECTION DURING STARVATION PROTEIN"/>
    <property type="match status" value="1"/>
</dbReference>
<dbReference type="AlphaFoldDB" id="A0A1B3BDT9"/>
<dbReference type="InterPro" id="IPR012347">
    <property type="entry name" value="Ferritin-like"/>
</dbReference>
<dbReference type="Proteomes" id="UP000094147">
    <property type="component" value="Chromosome"/>
</dbReference>
<evidence type="ECO:0000256" key="2">
    <source>
        <dbReference type="RuleBase" id="RU003875"/>
    </source>
</evidence>
<name>A0A1B3BDT9_9GAMM</name>
<evidence type="ECO:0000259" key="3">
    <source>
        <dbReference type="Pfam" id="PF00210"/>
    </source>
</evidence>